<feature type="region of interest" description="Disordered" evidence="1">
    <location>
        <begin position="172"/>
        <end position="204"/>
    </location>
</feature>
<name>A0ABQ5FCV2_9ASTR</name>
<sequence length="344" mass="39079">MKTPYRWNWITGLKKRKLARMKAPPTGPQSKEFPLAPPPIAHARFGKEPSDPAPVVDRAIVHHSLWCKVPLHVGAGITTQHVRLGLVKDKSKVLKRARMGLLVNNQSTRLRLEEEGIERGSCLYRRERVELCSLGAYYAVVRMSVHALLGAPELRYKKLCLTDHSVLRRREDTADVERKGPIRESSRLQLSRAKEGENKTPPTRHVDSYTLCEVSKSAYLYVGREAGRIVGIKRLHDDLGVNTAKVRVTAIVDTKDGRSLISPYVMGFPIGSTIWALEARIDVAMAHSLWARCVDVRRRLAKLHAMIHELERIDNRLDVIDAMVSLRDGVRREEEKLYLICFFC</sequence>
<evidence type="ECO:0000256" key="1">
    <source>
        <dbReference type="SAM" id="MobiDB-lite"/>
    </source>
</evidence>
<reference evidence="2" key="2">
    <citation type="submission" date="2022-01" db="EMBL/GenBank/DDBJ databases">
        <authorList>
            <person name="Yamashiro T."/>
            <person name="Shiraishi A."/>
            <person name="Satake H."/>
            <person name="Nakayama K."/>
        </authorList>
    </citation>
    <scope>NUCLEOTIDE SEQUENCE</scope>
</reference>
<evidence type="ECO:0000313" key="3">
    <source>
        <dbReference type="Proteomes" id="UP001151760"/>
    </source>
</evidence>
<gene>
    <name evidence="2" type="ORF">Tco_1004639</name>
</gene>
<reference evidence="2" key="1">
    <citation type="journal article" date="2022" name="Int. J. Mol. Sci.">
        <title>Draft Genome of Tanacetum Coccineum: Genomic Comparison of Closely Related Tanacetum-Family Plants.</title>
        <authorList>
            <person name="Yamashiro T."/>
            <person name="Shiraishi A."/>
            <person name="Nakayama K."/>
            <person name="Satake H."/>
        </authorList>
    </citation>
    <scope>NUCLEOTIDE SEQUENCE</scope>
</reference>
<organism evidence="2 3">
    <name type="scientific">Tanacetum coccineum</name>
    <dbReference type="NCBI Taxonomy" id="301880"/>
    <lineage>
        <taxon>Eukaryota</taxon>
        <taxon>Viridiplantae</taxon>
        <taxon>Streptophyta</taxon>
        <taxon>Embryophyta</taxon>
        <taxon>Tracheophyta</taxon>
        <taxon>Spermatophyta</taxon>
        <taxon>Magnoliopsida</taxon>
        <taxon>eudicotyledons</taxon>
        <taxon>Gunneridae</taxon>
        <taxon>Pentapetalae</taxon>
        <taxon>asterids</taxon>
        <taxon>campanulids</taxon>
        <taxon>Asterales</taxon>
        <taxon>Asteraceae</taxon>
        <taxon>Asteroideae</taxon>
        <taxon>Anthemideae</taxon>
        <taxon>Anthemidinae</taxon>
        <taxon>Tanacetum</taxon>
    </lineage>
</organism>
<comment type="caution">
    <text evidence="2">The sequence shown here is derived from an EMBL/GenBank/DDBJ whole genome shotgun (WGS) entry which is preliminary data.</text>
</comment>
<dbReference type="Proteomes" id="UP001151760">
    <property type="component" value="Unassembled WGS sequence"/>
</dbReference>
<evidence type="ECO:0000313" key="2">
    <source>
        <dbReference type="EMBL" id="GJT61106.1"/>
    </source>
</evidence>
<keyword evidence="3" id="KW-1185">Reference proteome</keyword>
<proteinExistence type="predicted"/>
<protein>
    <submittedName>
        <fullName evidence="2">Uncharacterized protein</fullName>
    </submittedName>
</protein>
<feature type="compositionally biased region" description="Basic and acidic residues" evidence="1">
    <location>
        <begin position="172"/>
        <end position="198"/>
    </location>
</feature>
<dbReference type="EMBL" id="BQNB010017258">
    <property type="protein sequence ID" value="GJT61106.1"/>
    <property type="molecule type" value="Genomic_DNA"/>
</dbReference>
<accession>A0ABQ5FCV2</accession>